<sequence>MPSGTLVIIACSEPDTRIDPSRFFNLNSSGNTRVVKTAGGRAGTTINELNAIDRATSIGMIVVLQHIGCAWSPGDTEANIRSDVSTINNSPHIRNDIPIIGYSLDAITGRLKEVNIQDEAARQQVLQEFHDFAPFWG</sequence>
<dbReference type="OrthoDB" id="10248475at2759"/>
<evidence type="ECO:0000313" key="2">
    <source>
        <dbReference type="Proteomes" id="UP000800036"/>
    </source>
</evidence>
<dbReference type="SUPFAM" id="SSF53056">
    <property type="entry name" value="beta-carbonic anhydrase, cab"/>
    <property type="match status" value="1"/>
</dbReference>
<accession>A0A6A5VJA4</accession>
<proteinExistence type="predicted"/>
<dbReference type="GO" id="GO:0004089">
    <property type="term" value="F:carbonate dehydratase activity"/>
    <property type="evidence" value="ECO:0007669"/>
    <property type="project" value="InterPro"/>
</dbReference>
<dbReference type="AlphaFoldDB" id="A0A6A5VJA4"/>
<name>A0A6A5VJA4_9PLEO</name>
<dbReference type="Proteomes" id="UP000800036">
    <property type="component" value="Unassembled WGS sequence"/>
</dbReference>
<gene>
    <name evidence="1" type="ORF">BU23DRAFT_293744</name>
</gene>
<dbReference type="Gene3D" id="3.40.1050.10">
    <property type="entry name" value="Carbonic anhydrase"/>
    <property type="match status" value="1"/>
</dbReference>
<protein>
    <recommendedName>
        <fullName evidence="3">Carbonic anhydrase</fullName>
    </recommendedName>
</protein>
<organism evidence="1 2">
    <name type="scientific">Bimuria novae-zelandiae CBS 107.79</name>
    <dbReference type="NCBI Taxonomy" id="1447943"/>
    <lineage>
        <taxon>Eukaryota</taxon>
        <taxon>Fungi</taxon>
        <taxon>Dikarya</taxon>
        <taxon>Ascomycota</taxon>
        <taxon>Pezizomycotina</taxon>
        <taxon>Dothideomycetes</taxon>
        <taxon>Pleosporomycetidae</taxon>
        <taxon>Pleosporales</taxon>
        <taxon>Massarineae</taxon>
        <taxon>Didymosphaeriaceae</taxon>
        <taxon>Bimuria</taxon>
    </lineage>
</organism>
<reference evidence="1" key="1">
    <citation type="journal article" date="2020" name="Stud. Mycol.">
        <title>101 Dothideomycetes genomes: a test case for predicting lifestyles and emergence of pathogens.</title>
        <authorList>
            <person name="Haridas S."/>
            <person name="Albert R."/>
            <person name="Binder M."/>
            <person name="Bloem J."/>
            <person name="Labutti K."/>
            <person name="Salamov A."/>
            <person name="Andreopoulos B."/>
            <person name="Baker S."/>
            <person name="Barry K."/>
            <person name="Bills G."/>
            <person name="Bluhm B."/>
            <person name="Cannon C."/>
            <person name="Castanera R."/>
            <person name="Culley D."/>
            <person name="Daum C."/>
            <person name="Ezra D."/>
            <person name="Gonzalez J."/>
            <person name="Henrissat B."/>
            <person name="Kuo A."/>
            <person name="Liang C."/>
            <person name="Lipzen A."/>
            <person name="Lutzoni F."/>
            <person name="Magnuson J."/>
            <person name="Mondo S."/>
            <person name="Nolan M."/>
            <person name="Ohm R."/>
            <person name="Pangilinan J."/>
            <person name="Park H.-J."/>
            <person name="Ramirez L."/>
            <person name="Alfaro M."/>
            <person name="Sun H."/>
            <person name="Tritt A."/>
            <person name="Yoshinaga Y."/>
            <person name="Zwiers L.-H."/>
            <person name="Turgeon B."/>
            <person name="Goodwin S."/>
            <person name="Spatafora J."/>
            <person name="Crous P."/>
            <person name="Grigoriev I."/>
        </authorList>
    </citation>
    <scope>NUCLEOTIDE SEQUENCE</scope>
    <source>
        <strain evidence="1">CBS 107.79</strain>
    </source>
</reference>
<evidence type="ECO:0008006" key="3">
    <source>
        <dbReference type="Google" id="ProtNLM"/>
    </source>
</evidence>
<dbReference type="EMBL" id="ML976663">
    <property type="protein sequence ID" value="KAF1977301.1"/>
    <property type="molecule type" value="Genomic_DNA"/>
</dbReference>
<dbReference type="GO" id="GO:0008270">
    <property type="term" value="F:zinc ion binding"/>
    <property type="evidence" value="ECO:0007669"/>
    <property type="project" value="InterPro"/>
</dbReference>
<dbReference type="InterPro" id="IPR036874">
    <property type="entry name" value="Carbonic_anhydrase_sf"/>
</dbReference>
<evidence type="ECO:0000313" key="1">
    <source>
        <dbReference type="EMBL" id="KAF1977301.1"/>
    </source>
</evidence>
<keyword evidence="2" id="KW-1185">Reference proteome</keyword>